<evidence type="ECO:0000259" key="1">
    <source>
        <dbReference type="Pfam" id="PF17667"/>
    </source>
</evidence>
<feature type="domain" description="Fungal-type protein kinase" evidence="1">
    <location>
        <begin position="469"/>
        <end position="587"/>
    </location>
</feature>
<keyword evidence="3" id="KW-1185">Reference proteome</keyword>
<protein>
    <recommendedName>
        <fullName evidence="1">Fungal-type protein kinase domain-containing protein</fullName>
    </recommendedName>
</protein>
<evidence type="ECO:0000313" key="3">
    <source>
        <dbReference type="Proteomes" id="UP001140011"/>
    </source>
</evidence>
<dbReference type="OrthoDB" id="5584477at2759"/>
<gene>
    <name evidence="2" type="ORF">GGI19_004307</name>
</gene>
<evidence type="ECO:0000313" key="2">
    <source>
        <dbReference type="EMBL" id="KAJ2751707.1"/>
    </source>
</evidence>
<comment type="caution">
    <text evidence="2">The sequence shown here is derived from an EMBL/GenBank/DDBJ whole genome shotgun (WGS) entry which is preliminary data.</text>
</comment>
<name>A0A9W8GWH8_9FUNG</name>
<feature type="domain" description="Fungal-type protein kinase" evidence="1">
    <location>
        <begin position="237"/>
        <end position="403"/>
    </location>
</feature>
<dbReference type="PANTHER" id="PTHR38248">
    <property type="entry name" value="FUNK1 6"/>
    <property type="match status" value="1"/>
</dbReference>
<dbReference type="AlphaFoldDB" id="A0A9W8GWH8"/>
<proteinExistence type="predicted"/>
<dbReference type="Pfam" id="PF17667">
    <property type="entry name" value="Pkinase_fungal"/>
    <property type="match status" value="2"/>
</dbReference>
<organism evidence="2 3">
    <name type="scientific">Coemansia pectinata</name>
    <dbReference type="NCBI Taxonomy" id="1052879"/>
    <lineage>
        <taxon>Eukaryota</taxon>
        <taxon>Fungi</taxon>
        <taxon>Fungi incertae sedis</taxon>
        <taxon>Zoopagomycota</taxon>
        <taxon>Kickxellomycotina</taxon>
        <taxon>Kickxellomycetes</taxon>
        <taxon>Kickxellales</taxon>
        <taxon>Kickxellaceae</taxon>
        <taxon>Coemansia</taxon>
    </lineage>
</organism>
<dbReference type="InterPro" id="IPR040976">
    <property type="entry name" value="Pkinase_fungal"/>
</dbReference>
<sequence length="678" mass="74490">MATHLTTSEVDYSILAGENFGFSEIPGTRDGSLNELIQRILRRDCDAASQLATPSDLALSTVARELAGNIAADLETRLSMAALRRGQRNDLQGQGDANDPLDTWAIDILAWTGFPAPAKSVDNQPSDDSEYSDDSGPTAWEADKIALCYESFMLFVAHHIKAHSSGQAATGGFKPEDCRLILPITSKDTETERIDIRSADYVDPVDFATVECGMFPLSDNSVKRQTTPAPHLFVANTEIARDQDDRNLAERMLATKTKALYFDQHNRRFVWGLIASSRTIHAYVFGTDDIWASTAMDISSAKGRRAFISLLVGWSLCSVDRLGFDPSIRHVIGGSVGGPYLEIDVHKMDESTGKVKPHTYYSQRCVGAADRLTGRHARYFAASASPNSMDTPTFLIKDMWTTSGSTSANDSRESSFLNVLHVEFDKSSEFSSIFSRLVSSGPVYISRGDTAIADSTATAFAGLPAISCVRQHRRTVTKWAGNMISEANNQSQVVVAVINAMTALNVAYAKCKILRGNISDRAILLQQTVDGIRGVLTDFDYACYAGDLAAEAPELMIFRSILSLEGARPIRSLLDDLESLLYLVCWLGTFGINQNERREYAARYAAGPKLILPIMYWNRGTAAQSADHKRNHMDTALDFETNILSYMRKGPLRPLAMDLHRTLFLHPGCSGAKKTAWA</sequence>
<reference evidence="2" key="1">
    <citation type="submission" date="2022-07" db="EMBL/GenBank/DDBJ databases">
        <title>Phylogenomic reconstructions and comparative analyses of Kickxellomycotina fungi.</title>
        <authorList>
            <person name="Reynolds N.K."/>
            <person name="Stajich J.E."/>
            <person name="Barry K."/>
            <person name="Grigoriev I.V."/>
            <person name="Crous P."/>
            <person name="Smith M.E."/>
        </authorList>
    </citation>
    <scope>NUCLEOTIDE SEQUENCE</scope>
    <source>
        <strain evidence="2">BCRC 34297</strain>
    </source>
</reference>
<dbReference type="PANTHER" id="PTHR38248:SF2">
    <property type="entry name" value="FUNK1 11"/>
    <property type="match status" value="1"/>
</dbReference>
<dbReference type="Proteomes" id="UP001140011">
    <property type="component" value="Unassembled WGS sequence"/>
</dbReference>
<dbReference type="EMBL" id="JANBUH010000367">
    <property type="protein sequence ID" value="KAJ2751707.1"/>
    <property type="molecule type" value="Genomic_DNA"/>
</dbReference>
<accession>A0A9W8GWH8</accession>